<keyword evidence="11" id="KW-0720">Serine protease</keyword>
<evidence type="ECO:0000256" key="2">
    <source>
        <dbReference type="ARBA" id="ARBA00004418"/>
    </source>
</evidence>
<dbReference type="PRINTS" id="PR00834">
    <property type="entry name" value="PROTEASES2C"/>
</dbReference>
<feature type="binding site" evidence="15">
    <location>
        <begin position="248"/>
        <end position="250"/>
    </location>
    <ligand>
        <name>substrate</name>
    </ligand>
</feature>
<evidence type="ECO:0000256" key="9">
    <source>
        <dbReference type="ARBA" id="ARBA00022764"/>
    </source>
</evidence>
<name>A0A506UA15_9HYPH</name>
<dbReference type="InterPro" id="IPR011782">
    <property type="entry name" value="Pept_S1C_Do"/>
</dbReference>
<comment type="caution">
    <text evidence="18">The sequence shown here is derived from an EMBL/GenBank/DDBJ whole genome shotgun (WGS) entry which is preliminary data.</text>
</comment>
<keyword evidence="12" id="KW-0346">Stress response</keyword>
<feature type="active site" description="Charge relay system" evidence="14">
    <location>
        <position position="250"/>
    </location>
</feature>
<evidence type="ECO:0000256" key="5">
    <source>
        <dbReference type="ARBA" id="ARBA00013958"/>
    </source>
</evidence>
<evidence type="ECO:0000256" key="12">
    <source>
        <dbReference type="ARBA" id="ARBA00023016"/>
    </source>
</evidence>
<keyword evidence="8" id="KW-0677">Repeat</keyword>
<dbReference type="PANTHER" id="PTHR22939">
    <property type="entry name" value="SERINE PROTEASE FAMILY S1C HTRA-RELATED"/>
    <property type="match status" value="1"/>
</dbReference>
<keyword evidence="6" id="KW-0645">Protease</keyword>
<feature type="binding site" evidence="15">
    <location>
        <position position="176"/>
    </location>
    <ligand>
        <name>substrate</name>
    </ligand>
</feature>
<dbReference type="CDD" id="cd10839">
    <property type="entry name" value="cpPDZ1_DegP-like"/>
    <property type="match status" value="1"/>
</dbReference>
<dbReference type="EC" id="3.4.21.107" evidence="4"/>
<feature type="binding site" evidence="15">
    <location>
        <position position="71"/>
    </location>
    <ligand>
        <name>substrate</name>
    </ligand>
</feature>
<accession>A0A506UA15</accession>
<dbReference type="SMART" id="SM00228">
    <property type="entry name" value="PDZ"/>
    <property type="match status" value="2"/>
</dbReference>
<dbReference type="Gene3D" id="2.30.42.10">
    <property type="match status" value="2"/>
</dbReference>
<gene>
    <name evidence="18" type="ORF">FJU08_13915</name>
</gene>
<evidence type="ECO:0000256" key="10">
    <source>
        <dbReference type="ARBA" id="ARBA00022801"/>
    </source>
</evidence>
<comment type="similarity">
    <text evidence="3">Belongs to the peptidase S1C family.</text>
</comment>
<dbReference type="EMBL" id="VHLG01000009">
    <property type="protein sequence ID" value="TPW29429.1"/>
    <property type="molecule type" value="Genomic_DNA"/>
</dbReference>
<reference evidence="18 19" key="1">
    <citation type="submission" date="2019-06" db="EMBL/GenBank/DDBJ databases">
        <authorList>
            <person name="Li M."/>
        </authorList>
    </citation>
    <scope>NUCLEOTIDE SEQUENCE [LARGE SCALE GENOMIC DNA]</scope>
    <source>
        <strain evidence="18 19">BGMRC2036</strain>
    </source>
</reference>
<evidence type="ECO:0000256" key="7">
    <source>
        <dbReference type="ARBA" id="ARBA00022729"/>
    </source>
</evidence>
<evidence type="ECO:0000256" key="8">
    <source>
        <dbReference type="ARBA" id="ARBA00022737"/>
    </source>
</evidence>
<dbReference type="AlphaFoldDB" id="A0A506UA15"/>
<evidence type="ECO:0000256" key="14">
    <source>
        <dbReference type="PIRSR" id="PIRSR611782-1"/>
    </source>
</evidence>
<dbReference type="Pfam" id="PF13365">
    <property type="entry name" value="Trypsin_2"/>
    <property type="match status" value="1"/>
</dbReference>
<keyword evidence="7" id="KW-0732">Signal</keyword>
<dbReference type="Pfam" id="PF00595">
    <property type="entry name" value="PDZ"/>
    <property type="match status" value="1"/>
</dbReference>
<feature type="active site" description="Charge relay system" evidence="14">
    <location>
        <position position="176"/>
    </location>
</feature>
<sequence>MIHQKNERLKFKPLLKASAAAGVAAVLFSAGVPVGVNQALADPIHVDAPDVPGFADVVSAVSPAVVSVVVESSVKQVSQNDGFSFGFGGRGFDDLPPDSPLRKLFPELGSPNAPPVPSQRKGHPRPVAQGSGFFVSDDGYIVTNNHVVKEGDSFSVVMSDGTEYDAKLVGTDPRTDLAVLKVDADKKFTYVQFADDSKLRVGDWVVAVGNPFGLGGTVTAGIVSALGRDISSGTYDDYIQVDAAVNHGNSGGPTFDLNGEVVGINTAIFSPSGGNVGIAFAIPAHIAKNVVQELITDGSVSRGWLGVRIQPVTKDIAESIGLAKPEGAMIAEPTEDSPGAKAGLVKGDVVTAVNGDVVKDASDLSRKIGSMQPGDEVELSVWHDGKAKTITLKLGTFPADSQLASTDGSTDNGSATGSDMLMKRLGITVQPSDDGQGVTVTSVDPNSVAADKGIAEGQKILSVNNADVGSSDDVMKQLQASADKGRSQALFQVETQNGTSFLALPTDDEDKG</sequence>
<dbReference type="NCBIfam" id="TIGR02037">
    <property type="entry name" value="degP_htrA_DO"/>
    <property type="match status" value="1"/>
</dbReference>
<evidence type="ECO:0000256" key="4">
    <source>
        <dbReference type="ARBA" id="ARBA00013035"/>
    </source>
</evidence>
<organism evidence="18 19">
    <name type="scientific">Martelella alba</name>
    <dbReference type="NCBI Taxonomy" id="2590451"/>
    <lineage>
        <taxon>Bacteria</taxon>
        <taxon>Pseudomonadati</taxon>
        <taxon>Pseudomonadota</taxon>
        <taxon>Alphaproteobacteria</taxon>
        <taxon>Hyphomicrobiales</taxon>
        <taxon>Aurantimonadaceae</taxon>
        <taxon>Martelella</taxon>
    </lineage>
</organism>
<dbReference type="InterPro" id="IPR009003">
    <property type="entry name" value="Peptidase_S1_PA"/>
</dbReference>
<evidence type="ECO:0000256" key="13">
    <source>
        <dbReference type="ARBA" id="ARBA00032850"/>
    </source>
</evidence>
<evidence type="ECO:0000256" key="1">
    <source>
        <dbReference type="ARBA" id="ARBA00001772"/>
    </source>
</evidence>
<feature type="region of interest" description="Disordered" evidence="16">
    <location>
        <begin position="106"/>
        <end position="126"/>
    </location>
</feature>
<dbReference type="SUPFAM" id="SSF50494">
    <property type="entry name" value="Trypsin-like serine proteases"/>
    <property type="match status" value="1"/>
</dbReference>
<evidence type="ECO:0000256" key="3">
    <source>
        <dbReference type="ARBA" id="ARBA00010541"/>
    </source>
</evidence>
<dbReference type="OrthoDB" id="9758917at2"/>
<proteinExistence type="inferred from homology"/>
<dbReference type="PANTHER" id="PTHR22939:SF130">
    <property type="entry name" value="PERIPLASMIC SERINE ENDOPROTEASE DEGP-LIKE-RELATED"/>
    <property type="match status" value="1"/>
</dbReference>
<evidence type="ECO:0000256" key="16">
    <source>
        <dbReference type="SAM" id="MobiDB-lite"/>
    </source>
</evidence>
<dbReference type="InterPro" id="IPR001940">
    <property type="entry name" value="Peptidase_S1C"/>
</dbReference>
<dbReference type="InterPro" id="IPR036034">
    <property type="entry name" value="PDZ_sf"/>
</dbReference>
<dbReference type="InterPro" id="IPR001478">
    <property type="entry name" value="PDZ"/>
</dbReference>
<protein>
    <recommendedName>
        <fullName evidence="5">Probable periplasmic serine endoprotease DegP-like</fullName>
        <ecNumber evidence="4">3.4.21.107</ecNumber>
    </recommendedName>
    <alternativeName>
        <fullName evidence="13">Protease Do</fullName>
    </alternativeName>
</protein>
<dbReference type="FunFam" id="2.40.10.120:FF:000007">
    <property type="entry name" value="Periplasmic serine endoprotease DegP-like"/>
    <property type="match status" value="1"/>
</dbReference>
<keyword evidence="10" id="KW-0378">Hydrolase</keyword>
<feature type="binding site" evidence="15">
    <location>
        <position position="146"/>
    </location>
    <ligand>
        <name>substrate</name>
    </ligand>
</feature>
<comment type="subcellular location">
    <subcellularLocation>
        <location evidence="2">Periplasm</location>
    </subcellularLocation>
</comment>
<feature type="domain" description="PDZ" evidence="17">
    <location>
        <begin position="425"/>
        <end position="484"/>
    </location>
</feature>
<dbReference type="RefSeq" id="WP_141149624.1">
    <property type="nucleotide sequence ID" value="NZ_VHLG01000009.1"/>
</dbReference>
<feature type="domain" description="PDZ" evidence="17">
    <location>
        <begin position="294"/>
        <end position="362"/>
    </location>
</feature>
<dbReference type="SUPFAM" id="SSF50156">
    <property type="entry name" value="PDZ domain-like"/>
    <property type="match status" value="2"/>
</dbReference>
<evidence type="ECO:0000256" key="15">
    <source>
        <dbReference type="PIRSR" id="PIRSR611782-2"/>
    </source>
</evidence>
<dbReference type="Pfam" id="PF13180">
    <property type="entry name" value="PDZ_2"/>
    <property type="match status" value="1"/>
</dbReference>
<dbReference type="Proteomes" id="UP000318801">
    <property type="component" value="Unassembled WGS sequence"/>
</dbReference>
<dbReference type="GO" id="GO:0006508">
    <property type="term" value="P:proteolysis"/>
    <property type="evidence" value="ECO:0007669"/>
    <property type="project" value="UniProtKB-KW"/>
</dbReference>
<comment type="catalytic activity">
    <reaction evidence="1">
        <text>Acts on substrates that are at least partially unfolded. The cleavage site P1 residue is normally between a pair of hydrophobic residues, such as Val-|-Val.</text>
        <dbReference type="EC" id="3.4.21.107"/>
    </reaction>
</comment>
<evidence type="ECO:0000256" key="11">
    <source>
        <dbReference type="ARBA" id="ARBA00022825"/>
    </source>
</evidence>
<dbReference type="PROSITE" id="PS50106">
    <property type="entry name" value="PDZ"/>
    <property type="match status" value="2"/>
</dbReference>
<evidence type="ECO:0000259" key="17">
    <source>
        <dbReference type="PROSITE" id="PS50106"/>
    </source>
</evidence>
<keyword evidence="9" id="KW-0574">Periplasm</keyword>
<evidence type="ECO:0000256" key="6">
    <source>
        <dbReference type="ARBA" id="ARBA00022670"/>
    </source>
</evidence>
<evidence type="ECO:0000313" key="18">
    <source>
        <dbReference type="EMBL" id="TPW29429.1"/>
    </source>
</evidence>
<dbReference type="Gene3D" id="2.40.10.120">
    <property type="match status" value="1"/>
</dbReference>
<dbReference type="GO" id="GO:0042597">
    <property type="term" value="C:periplasmic space"/>
    <property type="evidence" value="ECO:0007669"/>
    <property type="project" value="UniProtKB-SubCell"/>
</dbReference>
<feature type="active site" description="Charge relay system" evidence="14">
    <location>
        <position position="146"/>
    </location>
</feature>
<dbReference type="GO" id="GO:0004252">
    <property type="term" value="F:serine-type endopeptidase activity"/>
    <property type="evidence" value="ECO:0007669"/>
    <property type="project" value="InterPro"/>
</dbReference>
<evidence type="ECO:0000313" key="19">
    <source>
        <dbReference type="Proteomes" id="UP000318801"/>
    </source>
</evidence>
<keyword evidence="19" id="KW-1185">Reference proteome</keyword>